<dbReference type="Proteomes" id="UP001060261">
    <property type="component" value="Chromosome"/>
</dbReference>
<dbReference type="InterPro" id="IPR019660">
    <property type="entry name" value="Put_sensory_transdc_reg_YbjN"/>
</dbReference>
<reference evidence="2" key="1">
    <citation type="submission" date="2022-09" db="EMBL/GenBank/DDBJ databases">
        <title>genome sequence of Deinococcus rubellus.</title>
        <authorList>
            <person name="Srinivasan S."/>
        </authorList>
    </citation>
    <scope>NUCLEOTIDE SEQUENCE</scope>
    <source>
        <strain evidence="2">Ant6</strain>
    </source>
</reference>
<protein>
    <submittedName>
        <fullName evidence="2">YbjN domain-containing protein</fullName>
    </submittedName>
</protein>
<sequence>MNRTKMAALLGASLLGLTLSVASAQTGSLLRSATPESLTPFLKAAGYTVTLDRSGKQPFLKLENTDDSTDFYLDFLNCNASSCDGVFANVLYDPTDFKQAPTLKQVNAWNQDYSTQAFLDDAGKPHLISTYSFVGGFTSANFVAWIKDFYGDLNEYHTFLDKAN</sequence>
<dbReference type="EMBL" id="CP104213">
    <property type="protein sequence ID" value="UWX64709.1"/>
    <property type="molecule type" value="Genomic_DNA"/>
</dbReference>
<keyword evidence="1" id="KW-0732">Signal</keyword>
<feature type="signal peptide" evidence="1">
    <location>
        <begin position="1"/>
        <end position="24"/>
    </location>
</feature>
<gene>
    <name evidence="2" type="ORF">N0D28_03340</name>
</gene>
<name>A0ABY5YHW6_9DEIO</name>
<dbReference type="RefSeq" id="WP_260560971.1">
    <property type="nucleotide sequence ID" value="NZ_BAABEC010000174.1"/>
</dbReference>
<dbReference type="Pfam" id="PF10722">
    <property type="entry name" value="YbjN"/>
    <property type="match status" value="1"/>
</dbReference>
<feature type="chain" id="PRO_5047115610" evidence="1">
    <location>
        <begin position="25"/>
        <end position="164"/>
    </location>
</feature>
<evidence type="ECO:0000313" key="3">
    <source>
        <dbReference type="Proteomes" id="UP001060261"/>
    </source>
</evidence>
<accession>A0ABY5YHW6</accession>
<proteinExistence type="predicted"/>
<evidence type="ECO:0000256" key="1">
    <source>
        <dbReference type="SAM" id="SignalP"/>
    </source>
</evidence>
<keyword evidence="3" id="KW-1185">Reference proteome</keyword>
<organism evidence="2 3">
    <name type="scientific">Deinococcus rubellus</name>
    <dbReference type="NCBI Taxonomy" id="1889240"/>
    <lineage>
        <taxon>Bacteria</taxon>
        <taxon>Thermotogati</taxon>
        <taxon>Deinococcota</taxon>
        <taxon>Deinococci</taxon>
        <taxon>Deinococcales</taxon>
        <taxon>Deinococcaceae</taxon>
        <taxon>Deinococcus</taxon>
    </lineage>
</organism>
<evidence type="ECO:0000313" key="2">
    <source>
        <dbReference type="EMBL" id="UWX64709.1"/>
    </source>
</evidence>